<keyword evidence="6 8" id="KW-1133">Transmembrane helix</keyword>
<dbReference type="InterPro" id="IPR003838">
    <property type="entry name" value="ABC3_permease_C"/>
</dbReference>
<dbReference type="Proteomes" id="UP000229897">
    <property type="component" value="Chromosome"/>
</dbReference>
<feature type="domain" description="ABC3 transporter permease C-terminal" evidence="9">
    <location>
        <begin position="279"/>
        <end position="412"/>
    </location>
</feature>
<dbReference type="Pfam" id="PF02687">
    <property type="entry name" value="FtsX"/>
    <property type="match status" value="1"/>
</dbReference>
<feature type="domain" description="MacB-like periplasmic core" evidence="10">
    <location>
        <begin position="32"/>
        <end position="221"/>
    </location>
</feature>
<dbReference type="EMBL" id="CP024608">
    <property type="protein sequence ID" value="ATQ78199.1"/>
    <property type="molecule type" value="Genomic_DNA"/>
</dbReference>
<accession>A0A2D2DT90</accession>
<dbReference type="OrthoDB" id="9808461at2"/>
<evidence type="ECO:0000256" key="3">
    <source>
        <dbReference type="ARBA" id="ARBA00022448"/>
    </source>
</evidence>
<dbReference type="InterPro" id="IPR051447">
    <property type="entry name" value="Lipoprotein-release_system"/>
</dbReference>
<keyword evidence="7 8" id="KW-0472">Membrane</keyword>
<reference evidence="11" key="1">
    <citation type="submission" date="2017-10" db="EMBL/GenBank/DDBJ databases">
        <title>Massilia psychrophilum sp. nov., a novel purple-pigmented bacterium isolated from Tianshan glacier, Xinjiang Municipality, China.</title>
        <authorList>
            <person name="Wang H."/>
        </authorList>
    </citation>
    <scope>NUCLEOTIDE SEQUENCE [LARGE SCALE GENOMIC DNA]</scope>
    <source>
        <strain evidence="11">B2</strain>
    </source>
</reference>
<comment type="subcellular location">
    <subcellularLocation>
        <location evidence="1">Cell membrane</location>
        <topology evidence="1">Multi-pass membrane protein</topology>
    </subcellularLocation>
</comment>
<keyword evidence="11" id="KW-0449">Lipoprotein</keyword>
<dbReference type="InterPro" id="IPR011925">
    <property type="entry name" value="LolCE_TM"/>
</dbReference>
<name>A0A2D2DT90_9BURK</name>
<sequence>MLANFPYELQIALRYTSAQRRSERNPMLSVISLISVSGIALGVAALIVVLSVMNGFQKEVAARMLSMIPHIEVIDERGGLPNWEQTLAQARSNPAVSGGAPFVTLQGMLLYDETMRPVAVQGILPSAEKTVSAIAERMKGGKLDDLQPGRFNIVLGYELANKLSVKAGDKLSLLVAPQGGNATSWTPRRQVFTVTGLFNVGHNDFDSGVALVHIDDARAVEQLELPSGLRLSLHDLHQAPKVAQELMVSMPEHLMFRDWTRQNEVWFAALQSQKRMMFLILVLIIAVAAFNLVSTLVMKVNDKQADIAILRTLGASPRSIMAVFMMQGALVGVIGTVAGVAAGVLFALNIDVIMPVVEKLLGSKLLSKEIYFLSSVPSDPQWQDVVMIGGVSVALAFLATLYPSYGAARINPAESLRYE</sequence>
<feature type="transmembrane region" description="Helical" evidence="8">
    <location>
        <begin position="319"/>
        <end position="348"/>
    </location>
</feature>
<feature type="transmembrane region" description="Helical" evidence="8">
    <location>
        <begin position="385"/>
        <end position="408"/>
    </location>
</feature>
<dbReference type="PANTHER" id="PTHR30489:SF0">
    <property type="entry name" value="LIPOPROTEIN-RELEASING SYSTEM TRANSMEMBRANE PROTEIN LOLE"/>
    <property type="match status" value="1"/>
</dbReference>
<evidence type="ECO:0000256" key="8">
    <source>
        <dbReference type="SAM" id="Phobius"/>
    </source>
</evidence>
<dbReference type="InterPro" id="IPR025857">
    <property type="entry name" value="MacB_PCD"/>
</dbReference>
<evidence type="ECO:0000256" key="1">
    <source>
        <dbReference type="ARBA" id="ARBA00004651"/>
    </source>
</evidence>
<dbReference type="RefSeq" id="WP_099881000.1">
    <property type="nucleotide sequence ID" value="NZ_CP024608.1"/>
</dbReference>
<feature type="transmembrane region" description="Helical" evidence="8">
    <location>
        <begin position="276"/>
        <end position="298"/>
    </location>
</feature>
<feature type="transmembrane region" description="Helical" evidence="8">
    <location>
        <begin position="30"/>
        <end position="53"/>
    </location>
</feature>
<dbReference type="NCBIfam" id="TIGR02212">
    <property type="entry name" value="lolCE"/>
    <property type="match status" value="1"/>
</dbReference>
<dbReference type="AlphaFoldDB" id="A0A2D2DT90"/>
<proteinExistence type="inferred from homology"/>
<evidence type="ECO:0000259" key="9">
    <source>
        <dbReference type="Pfam" id="PF02687"/>
    </source>
</evidence>
<keyword evidence="3" id="KW-0813">Transport</keyword>
<keyword evidence="4" id="KW-1003">Cell membrane</keyword>
<organism evidence="11 12">
    <name type="scientific">Massilia violaceinigra</name>
    <dbReference type="NCBI Taxonomy" id="2045208"/>
    <lineage>
        <taxon>Bacteria</taxon>
        <taxon>Pseudomonadati</taxon>
        <taxon>Pseudomonadota</taxon>
        <taxon>Betaproteobacteria</taxon>
        <taxon>Burkholderiales</taxon>
        <taxon>Oxalobacteraceae</taxon>
        <taxon>Telluria group</taxon>
        <taxon>Massilia</taxon>
    </lineage>
</organism>
<comment type="similarity">
    <text evidence="2">Belongs to the ABC-4 integral membrane protein family. LolC/E subfamily.</text>
</comment>
<evidence type="ECO:0000256" key="7">
    <source>
        <dbReference type="ARBA" id="ARBA00023136"/>
    </source>
</evidence>
<evidence type="ECO:0000313" key="12">
    <source>
        <dbReference type="Proteomes" id="UP000229897"/>
    </source>
</evidence>
<dbReference type="GO" id="GO:0042953">
    <property type="term" value="P:lipoprotein transport"/>
    <property type="evidence" value="ECO:0007669"/>
    <property type="project" value="InterPro"/>
</dbReference>
<dbReference type="PANTHER" id="PTHR30489">
    <property type="entry name" value="LIPOPROTEIN-RELEASING SYSTEM TRANSMEMBRANE PROTEIN LOLE"/>
    <property type="match status" value="1"/>
</dbReference>
<protein>
    <submittedName>
        <fullName evidence="11">Lipoprotein-releasing system transmembrane subunit LolC</fullName>
    </submittedName>
</protein>
<evidence type="ECO:0000259" key="10">
    <source>
        <dbReference type="Pfam" id="PF12704"/>
    </source>
</evidence>
<keyword evidence="5 8" id="KW-0812">Transmembrane</keyword>
<dbReference type="GO" id="GO:0098797">
    <property type="term" value="C:plasma membrane protein complex"/>
    <property type="evidence" value="ECO:0007669"/>
    <property type="project" value="TreeGrafter"/>
</dbReference>
<keyword evidence="12" id="KW-1185">Reference proteome</keyword>
<evidence type="ECO:0000256" key="5">
    <source>
        <dbReference type="ARBA" id="ARBA00022692"/>
    </source>
</evidence>
<evidence type="ECO:0000256" key="6">
    <source>
        <dbReference type="ARBA" id="ARBA00022989"/>
    </source>
</evidence>
<dbReference type="KEGG" id="mass:CR152_29585"/>
<evidence type="ECO:0000313" key="11">
    <source>
        <dbReference type="EMBL" id="ATQ78199.1"/>
    </source>
</evidence>
<dbReference type="GO" id="GO:0044874">
    <property type="term" value="P:lipoprotein localization to outer membrane"/>
    <property type="evidence" value="ECO:0007669"/>
    <property type="project" value="TreeGrafter"/>
</dbReference>
<gene>
    <name evidence="11" type="ORF">CR152_29585</name>
</gene>
<dbReference type="Pfam" id="PF12704">
    <property type="entry name" value="MacB_PCD"/>
    <property type="match status" value="1"/>
</dbReference>
<evidence type="ECO:0000256" key="2">
    <source>
        <dbReference type="ARBA" id="ARBA00005236"/>
    </source>
</evidence>
<evidence type="ECO:0000256" key="4">
    <source>
        <dbReference type="ARBA" id="ARBA00022475"/>
    </source>
</evidence>